<dbReference type="SUPFAM" id="SSF55909">
    <property type="entry name" value="Pentein"/>
    <property type="match status" value="1"/>
</dbReference>
<comment type="caution">
    <text evidence="2">The sequence shown here is derived from an EMBL/GenBank/DDBJ whole genome shotgun (WGS) entry which is preliminary data.</text>
</comment>
<dbReference type="PANTHER" id="PTHR31377:SF0">
    <property type="entry name" value="AGMATINE DEIMINASE-RELATED"/>
    <property type="match status" value="1"/>
</dbReference>
<name>A0ABP3X6A7_9ALTE</name>
<keyword evidence="3" id="KW-1185">Reference proteome</keyword>
<dbReference type="PANTHER" id="PTHR31377">
    <property type="entry name" value="AGMATINE DEIMINASE-RELATED"/>
    <property type="match status" value="1"/>
</dbReference>
<dbReference type="EMBL" id="BAAAFD010000012">
    <property type="protein sequence ID" value="GAA0859574.1"/>
    <property type="molecule type" value="Genomic_DNA"/>
</dbReference>
<proteinExistence type="predicted"/>
<evidence type="ECO:0000256" key="1">
    <source>
        <dbReference type="ARBA" id="ARBA00022801"/>
    </source>
</evidence>
<dbReference type="Pfam" id="PF04371">
    <property type="entry name" value="PAD_porph"/>
    <property type="match status" value="1"/>
</dbReference>
<keyword evidence="1" id="KW-0378">Hydrolase</keyword>
<evidence type="ECO:0000313" key="3">
    <source>
        <dbReference type="Proteomes" id="UP001500359"/>
    </source>
</evidence>
<dbReference type="Proteomes" id="UP001500359">
    <property type="component" value="Unassembled WGS sequence"/>
</dbReference>
<gene>
    <name evidence="2" type="ORF">GCM10009114_33560</name>
</gene>
<protein>
    <submittedName>
        <fullName evidence="2">Agmatine deiminase family protein</fullName>
    </submittedName>
</protein>
<dbReference type="RefSeq" id="WP_343862084.1">
    <property type="nucleotide sequence ID" value="NZ_BAAAFD010000012.1"/>
</dbReference>
<sequence>MMKQPKMLAEWHEQEAIILAWPDQQTDWRPWLDSVRQTYKQLIRAISESGTGVILLVRATDIEQLKSQFEGYHNLLLVSADYNDTWCRDYAFLTCWDGENMIPVEFTFNGWGNKFDASKDNQINQKVLAALCANKLQTSSMVVEGGALEIDQNGHLLSTAMCLANPQRNGEMSLQEYEQTFKSVLGATKVTCLEHGHLEGDDTDGHIDTLVRYTPSQGLVIQSCYNRPTDSHFAGLSSLVEECRAALPEHRIFELPLPYLENDEGERLPASYANYLINNEQILCPTYRVPEDDIALQIIGRAYPDKKIVAIDSFPLVQQFGSVHCISMQVPKQTLKPEVVAAFKQHVTVWQ</sequence>
<evidence type="ECO:0000313" key="2">
    <source>
        <dbReference type="EMBL" id="GAA0859574.1"/>
    </source>
</evidence>
<reference evidence="3" key="1">
    <citation type="journal article" date="2019" name="Int. J. Syst. Evol. Microbiol.">
        <title>The Global Catalogue of Microorganisms (GCM) 10K type strain sequencing project: providing services to taxonomists for standard genome sequencing and annotation.</title>
        <authorList>
            <consortium name="The Broad Institute Genomics Platform"/>
            <consortium name="The Broad Institute Genome Sequencing Center for Infectious Disease"/>
            <person name="Wu L."/>
            <person name="Ma J."/>
        </authorList>
    </citation>
    <scope>NUCLEOTIDE SEQUENCE [LARGE SCALE GENOMIC DNA]</scope>
    <source>
        <strain evidence="3">JCM 15896</strain>
    </source>
</reference>
<dbReference type="InterPro" id="IPR007466">
    <property type="entry name" value="Peptidyl-Arg-deiminase_porph"/>
</dbReference>
<dbReference type="Gene3D" id="3.75.10.10">
    <property type="entry name" value="L-arginine/glycine Amidinotransferase, Chain A"/>
    <property type="match status" value="1"/>
</dbReference>
<accession>A0ABP3X6A7</accession>
<organism evidence="2 3">
    <name type="scientific">Aliiglaciecola litoralis</name>
    <dbReference type="NCBI Taxonomy" id="582857"/>
    <lineage>
        <taxon>Bacteria</taxon>
        <taxon>Pseudomonadati</taxon>
        <taxon>Pseudomonadota</taxon>
        <taxon>Gammaproteobacteria</taxon>
        <taxon>Alteromonadales</taxon>
        <taxon>Alteromonadaceae</taxon>
        <taxon>Aliiglaciecola</taxon>
    </lineage>
</organism>